<reference evidence="1 2" key="1">
    <citation type="submission" date="2022-10" db="EMBL/GenBank/DDBJ databases">
        <title>Genomic of Burkholderia cepacia PN-1.</title>
        <authorList>
            <person name="Yang Y."/>
            <person name="Guan H."/>
            <person name="Huang J."/>
        </authorList>
    </citation>
    <scope>NUCLEOTIDE SEQUENCE [LARGE SCALE GENOMIC DNA]</scope>
    <source>
        <strain evidence="1 2">PN-1</strain>
    </source>
</reference>
<keyword evidence="2" id="KW-1185">Reference proteome</keyword>
<proteinExistence type="predicted"/>
<dbReference type="RefSeq" id="WP_342704299.1">
    <property type="nucleotide sequence ID" value="NZ_CP109821.1"/>
</dbReference>
<name>A0ABZ3DKB6_9BURK</name>
<accession>A0ABZ3DKB6</accession>
<protein>
    <submittedName>
        <fullName evidence="1">Uncharacterized protein</fullName>
    </submittedName>
</protein>
<evidence type="ECO:0000313" key="2">
    <source>
        <dbReference type="Proteomes" id="UP001448498"/>
    </source>
</evidence>
<sequence>MPAPTSSIVTGGVTISAATVEPAVQWALTALFHTSVPESVSVLVTGLVCAAAHAAINRLITRNAVPAAPQQ</sequence>
<evidence type="ECO:0000313" key="1">
    <source>
        <dbReference type="EMBL" id="XAE49598.1"/>
    </source>
</evidence>
<organism evidence="1 2">
    <name type="scientific">Burkholderia arboris</name>
    <dbReference type="NCBI Taxonomy" id="488730"/>
    <lineage>
        <taxon>Bacteria</taxon>
        <taxon>Pseudomonadati</taxon>
        <taxon>Pseudomonadota</taxon>
        <taxon>Betaproteobacteria</taxon>
        <taxon>Burkholderiales</taxon>
        <taxon>Burkholderiaceae</taxon>
        <taxon>Burkholderia</taxon>
        <taxon>Burkholderia cepacia complex</taxon>
    </lineage>
</organism>
<gene>
    <name evidence="1" type="ORF">OHZ10_08225</name>
</gene>
<dbReference type="Proteomes" id="UP001448498">
    <property type="component" value="Chromosome 1"/>
</dbReference>
<dbReference type="EMBL" id="CP109821">
    <property type="protein sequence ID" value="XAE49598.1"/>
    <property type="molecule type" value="Genomic_DNA"/>
</dbReference>